<proteinExistence type="predicted"/>
<reference evidence="3" key="1">
    <citation type="submission" date="2021-03" db="EMBL/GenBank/DDBJ databases">
        <title>Draft genome sequence of rust myrtle Austropuccinia psidii MF-1, a brazilian biotype.</title>
        <authorList>
            <person name="Quecine M.C."/>
            <person name="Pachon D.M.R."/>
            <person name="Bonatelli M.L."/>
            <person name="Correr F.H."/>
            <person name="Franceschini L.M."/>
            <person name="Leite T.F."/>
            <person name="Margarido G.R.A."/>
            <person name="Almeida C.A."/>
            <person name="Ferrarezi J.A."/>
            <person name="Labate C.A."/>
        </authorList>
    </citation>
    <scope>NUCLEOTIDE SEQUENCE</scope>
    <source>
        <strain evidence="3">MF-1</strain>
    </source>
</reference>
<name>A0A9Q3GVY8_9BASI</name>
<evidence type="ECO:0000313" key="3">
    <source>
        <dbReference type="EMBL" id="MBW0481407.1"/>
    </source>
</evidence>
<dbReference type="PANTHER" id="PTHR33339:SF1">
    <property type="entry name" value="LYSM DOMAIN-CONTAINING PROTEIN"/>
    <property type="match status" value="1"/>
</dbReference>
<dbReference type="InterPro" id="IPR057194">
    <property type="entry name" value="DUF7872"/>
</dbReference>
<dbReference type="EMBL" id="AVOT02006381">
    <property type="protein sequence ID" value="MBW0481407.1"/>
    <property type="molecule type" value="Genomic_DNA"/>
</dbReference>
<dbReference type="Proteomes" id="UP000765509">
    <property type="component" value="Unassembled WGS sequence"/>
</dbReference>
<dbReference type="OrthoDB" id="2501761at2759"/>
<keyword evidence="4" id="KW-1185">Reference proteome</keyword>
<feature type="signal peptide" evidence="1">
    <location>
        <begin position="1"/>
        <end position="26"/>
    </location>
</feature>
<evidence type="ECO:0000259" key="2">
    <source>
        <dbReference type="Pfam" id="PF25278"/>
    </source>
</evidence>
<keyword evidence="1" id="KW-0732">Signal</keyword>
<dbReference type="PANTHER" id="PTHR33339">
    <property type="entry name" value="LYSM DOMAIN-CONTAINING PROTEIN"/>
    <property type="match status" value="1"/>
</dbReference>
<protein>
    <recommendedName>
        <fullName evidence="2">DUF7872 domain-containing protein</fullName>
    </recommendedName>
</protein>
<dbReference type="AlphaFoldDB" id="A0A9Q3GVY8"/>
<evidence type="ECO:0000313" key="4">
    <source>
        <dbReference type="Proteomes" id="UP000765509"/>
    </source>
</evidence>
<organism evidence="3 4">
    <name type="scientific">Austropuccinia psidii MF-1</name>
    <dbReference type="NCBI Taxonomy" id="1389203"/>
    <lineage>
        <taxon>Eukaryota</taxon>
        <taxon>Fungi</taxon>
        <taxon>Dikarya</taxon>
        <taxon>Basidiomycota</taxon>
        <taxon>Pucciniomycotina</taxon>
        <taxon>Pucciniomycetes</taxon>
        <taxon>Pucciniales</taxon>
        <taxon>Sphaerophragmiaceae</taxon>
        <taxon>Austropuccinia</taxon>
    </lineage>
</organism>
<gene>
    <name evidence="3" type="ORF">O181_021122</name>
</gene>
<feature type="domain" description="DUF7872" evidence="2">
    <location>
        <begin position="268"/>
        <end position="492"/>
    </location>
</feature>
<sequence length="492" mass="54935">MYRPQLSVLVALRIAILGSLTWKVLGGPQSEAKKDNSDSSSRLKLSSRLPGFFSFVTPTNATAHPVVLKPNRTITHTKQTGNGTEKERELCEPHPLTPALWAKLDMNKYLDTYPHGNSLDLEQYAAHVGAVDFQCGVGRVCNPNQLCESVYGKDWYALVAAQNWNNFVNTLYQASGDAFDVVSDVLPTMLIDFEKDNARTPRHYTACISLLSNWISSFPASLFKAYGPIPGSIWMSWGTVSWLIIVMTLFQLTAFGWVETLVLVGDGEDRFTRSSDLTWMLGQAQHAVQGAISNVTHNILSYGISTDKGLASVNRDGIFLSASPVVDRETLQKEYEKVLKLKTLVKIWRIQNVFIVRGADPCTQEGVNGAFSDPNRLSYCGEDSIMMSIVRGEVHGNSFEPHIYRASLVESKYGFTTEYLTTKSWQCQKKYNVFDFDPYEHRNATTYIDPHMQEECIVNIPVCDCTKPDMISALKNGVPLTKACREIDGLPI</sequence>
<accession>A0A9Q3GVY8</accession>
<comment type="caution">
    <text evidence="3">The sequence shown here is derived from an EMBL/GenBank/DDBJ whole genome shotgun (WGS) entry which is preliminary data.</text>
</comment>
<dbReference type="Pfam" id="PF25278">
    <property type="entry name" value="DUF7872"/>
    <property type="match status" value="1"/>
</dbReference>
<feature type="chain" id="PRO_5040194878" description="DUF7872 domain-containing protein" evidence="1">
    <location>
        <begin position="27"/>
        <end position="492"/>
    </location>
</feature>
<evidence type="ECO:0000256" key="1">
    <source>
        <dbReference type="SAM" id="SignalP"/>
    </source>
</evidence>